<evidence type="ECO:0000256" key="11">
    <source>
        <dbReference type="PROSITE-ProRule" id="PRU00169"/>
    </source>
</evidence>
<name>A0AAU8CRE7_9HYPH</name>
<dbReference type="Gene3D" id="3.30.565.10">
    <property type="entry name" value="Histidine kinase-like ATPase, C-terminal domain"/>
    <property type="match status" value="1"/>
</dbReference>
<keyword evidence="7 12" id="KW-0812">Transmembrane</keyword>
<dbReference type="PANTHER" id="PTHR43047:SF9">
    <property type="entry name" value="HISTIDINE KINASE"/>
    <property type="match status" value="1"/>
</dbReference>
<evidence type="ECO:0000256" key="2">
    <source>
        <dbReference type="ARBA" id="ARBA00004141"/>
    </source>
</evidence>
<dbReference type="SMART" id="SM00448">
    <property type="entry name" value="REC"/>
    <property type="match status" value="1"/>
</dbReference>
<dbReference type="PROSITE" id="PS50109">
    <property type="entry name" value="HIS_KIN"/>
    <property type="match status" value="1"/>
</dbReference>
<comment type="similarity">
    <text evidence="3">Belongs to the sodium:solute symporter (SSF) (TC 2.A.21) family.</text>
</comment>
<evidence type="ECO:0000256" key="12">
    <source>
        <dbReference type="SAM" id="Phobius"/>
    </source>
</evidence>
<dbReference type="Gene3D" id="3.40.50.2300">
    <property type="match status" value="1"/>
</dbReference>
<dbReference type="FunFam" id="1.10.287.130:FF:000063">
    <property type="entry name" value="Hybrid sensor histidine kinase/response regulator"/>
    <property type="match status" value="1"/>
</dbReference>
<dbReference type="EMBL" id="CP159253">
    <property type="protein sequence ID" value="XCG49427.1"/>
    <property type="molecule type" value="Genomic_DNA"/>
</dbReference>
<evidence type="ECO:0000256" key="5">
    <source>
        <dbReference type="ARBA" id="ARBA00022553"/>
    </source>
</evidence>
<organism evidence="15">
    <name type="scientific">Mesorhizobium sp. WSM2240</name>
    <dbReference type="NCBI Taxonomy" id="3228851"/>
    <lineage>
        <taxon>Bacteria</taxon>
        <taxon>Pseudomonadati</taxon>
        <taxon>Pseudomonadota</taxon>
        <taxon>Alphaproteobacteria</taxon>
        <taxon>Hyphomicrobiales</taxon>
        <taxon>Phyllobacteriaceae</taxon>
        <taxon>Mesorhizobium</taxon>
    </lineage>
</organism>
<feature type="transmembrane region" description="Helical" evidence="12">
    <location>
        <begin position="329"/>
        <end position="362"/>
    </location>
</feature>
<keyword evidence="5 11" id="KW-0597">Phosphoprotein</keyword>
<dbReference type="SMART" id="SM00388">
    <property type="entry name" value="HisKA"/>
    <property type="match status" value="1"/>
</dbReference>
<dbReference type="CDD" id="cd00082">
    <property type="entry name" value="HisKA"/>
    <property type="match status" value="1"/>
</dbReference>
<dbReference type="PROSITE" id="PS50110">
    <property type="entry name" value="RESPONSE_REGULATORY"/>
    <property type="match status" value="1"/>
</dbReference>
<evidence type="ECO:0000256" key="4">
    <source>
        <dbReference type="ARBA" id="ARBA00012438"/>
    </source>
</evidence>
<dbReference type="SUPFAM" id="SSF47384">
    <property type="entry name" value="Homodimeric domain of signal transducing histidine kinase"/>
    <property type="match status" value="1"/>
</dbReference>
<evidence type="ECO:0000256" key="9">
    <source>
        <dbReference type="ARBA" id="ARBA00022989"/>
    </source>
</evidence>
<keyword evidence="10 12" id="KW-0472">Membrane</keyword>
<keyword evidence="9 12" id="KW-1133">Transmembrane helix</keyword>
<dbReference type="InterPro" id="IPR003661">
    <property type="entry name" value="HisK_dim/P_dom"/>
</dbReference>
<dbReference type="InterPro" id="IPR005467">
    <property type="entry name" value="His_kinase_dom"/>
</dbReference>
<dbReference type="Gene3D" id="3.30.450.20">
    <property type="entry name" value="PAS domain"/>
    <property type="match status" value="1"/>
</dbReference>
<dbReference type="InterPro" id="IPR001789">
    <property type="entry name" value="Sig_transdc_resp-reg_receiver"/>
</dbReference>
<dbReference type="SUPFAM" id="SSF55785">
    <property type="entry name" value="PYP-like sensor domain (PAS domain)"/>
    <property type="match status" value="1"/>
</dbReference>
<evidence type="ECO:0000256" key="8">
    <source>
        <dbReference type="ARBA" id="ARBA00022777"/>
    </source>
</evidence>
<dbReference type="Pfam" id="PF02518">
    <property type="entry name" value="HATPase_c"/>
    <property type="match status" value="1"/>
</dbReference>
<feature type="transmembrane region" description="Helical" evidence="12">
    <location>
        <begin position="444"/>
        <end position="465"/>
    </location>
</feature>
<dbReference type="Pfam" id="PF00072">
    <property type="entry name" value="Response_reg"/>
    <property type="match status" value="1"/>
</dbReference>
<feature type="transmembrane region" description="Helical" evidence="12">
    <location>
        <begin position="6"/>
        <end position="24"/>
    </location>
</feature>
<dbReference type="GO" id="GO:0000155">
    <property type="term" value="F:phosphorelay sensor kinase activity"/>
    <property type="evidence" value="ECO:0007669"/>
    <property type="project" value="InterPro"/>
</dbReference>
<feature type="transmembrane region" description="Helical" evidence="12">
    <location>
        <begin position="284"/>
        <end position="309"/>
    </location>
</feature>
<dbReference type="InterPro" id="IPR001734">
    <property type="entry name" value="Na/solute_symporter"/>
</dbReference>
<dbReference type="InterPro" id="IPR036097">
    <property type="entry name" value="HisK_dim/P_sf"/>
</dbReference>
<dbReference type="FunFam" id="3.30.565.10:FF:000049">
    <property type="entry name" value="Two-component sensor histidine kinase"/>
    <property type="match status" value="1"/>
</dbReference>
<feature type="transmembrane region" description="Helical" evidence="12">
    <location>
        <begin position="245"/>
        <end position="263"/>
    </location>
</feature>
<dbReference type="InterPro" id="IPR036890">
    <property type="entry name" value="HATPase_C_sf"/>
</dbReference>
<evidence type="ECO:0000259" key="13">
    <source>
        <dbReference type="PROSITE" id="PS50109"/>
    </source>
</evidence>
<comment type="catalytic activity">
    <reaction evidence="1">
        <text>ATP + protein L-histidine = ADP + protein N-phospho-L-histidine.</text>
        <dbReference type="EC" id="2.7.13.3"/>
    </reaction>
</comment>
<feature type="transmembrane region" description="Helical" evidence="12">
    <location>
        <begin position="416"/>
        <end position="437"/>
    </location>
</feature>
<feature type="transmembrane region" description="Helical" evidence="12">
    <location>
        <begin position="192"/>
        <end position="219"/>
    </location>
</feature>
<gene>
    <name evidence="15" type="ORF">ABVK50_01960</name>
</gene>
<dbReference type="CDD" id="cd00156">
    <property type="entry name" value="REC"/>
    <property type="match status" value="1"/>
</dbReference>
<keyword evidence="8 15" id="KW-0418">Kinase</keyword>
<sequence length="1164" mass="125976">MQGWVIVIIAVAYVTLLFVIASLGDRRAATKGAGRPRPYIYALSLAIYCTSWTFFGSVGLASERGLEFLAIYIGPVLVFIFGFPLLRRIIKLAKAEKITSIADFLGARYGKSFAVASIATLIATIGAVPYIALQLKAISGSVGLMVEHYTGAPPSFDPFVSDISLAVAMLLALFAVLFGTRHADATEHQDGLILAVAVESVVKLAAFLAIGLMVTFVLFDGPGDMIARLAQNAEIRDAMGYRTSLGTWLVLTVISGFAIIMLPRQFYVTIVENRSEVELRTASWVFPLYLVAINLFVLPIAFAGISIVGPQTTSDLYVLSVPLLSGQDVLAMAAFIGGLSAATAMVIVASVALSIMISNDLIIPLFVRRLLKSEGSETEDWSSLILNIRRASIFIILFVAFLYYRESTNNARLASIGLMSFAAIAQFAPAFFGGLIWRGANGRGAALGMAAGILVWTYTLLLPSLGPPDAQILLHGPFGIEALRPQALFGTIAEPLNHGVMWSLSVNLLFFVLGSLSRASVPLERIQASIFVPRDASPMPSLRRFRTAITVNDLKDTIARYLGVERTERSFQTFENAGGLKLNGNEQASMAVIRFSEQLLASAVGSSSARLILSLLFQRHDSASKDAFRLLDDATEALQHNRDLLQIALDQMEQGITVFDQDFRLTCWNRQYRALFDLPDEMGQVGVSLDQILRFLAARGDIPTDSRIATLNRLTTFGSPWQIELKTSGRIIELRSNPMPDGGIVATYADISARVKSDLALKSANESLEQRVRSRTAELMRVNEELAQAQMLAEEANLGKTRFLAAAGHDILQPLNAARLYCASLIEKAGRGAPGEAAANIESSLESVETILGAVLDISRLDAGAMKPAAVVFRLDGLLRQIGTDFQPMAAEKNLELVIVPSSLTVETDRNLLRRLIQNLVSNAIKYTRSGRVLVGVRRRGELAELQVIDTGIGIPADKLNTVFREFTRLDEGVREAQGLGLGLSIVDRIARVLRLEIQIDSGRGKGTRFSVILPVTQALEPDLAAEASTPLPAAGALSGLNVICIDNDARILEGMRLLLEGWGCNARAFASSEPFDSSQPAGLAPDLILADYHLDGETGLDAIRKLRTLYGSGTPAMLLTADRSNEVRAAAELIDVPVINKPVKPAALRSMMTRVRRMAQAAE</sequence>
<dbReference type="RefSeq" id="WP_353643040.1">
    <property type="nucleotide sequence ID" value="NZ_CP159253.1"/>
</dbReference>
<dbReference type="SMART" id="SM00387">
    <property type="entry name" value="HATPase_c"/>
    <property type="match status" value="1"/>
</dbReference>
<dbReference type="SUPFAM" id="SSF52172">
    <property type="entry name" value="CheY-like"/>
    <property type="match status" value="1"/>
</dbReference>
<feature type="transmembrane region" description="Helical" evidence="12">
    <location>
        <begin position="113"/>
        <end position="133"/>
    </location>
</feature>
<dbReference type="PROSITE" id="PS50283">
    <property type="entry name" value="NA_SOLUT_SYMP_3"/>
    <property type="match status" value="1"/>
</dbReference>
<dbReference type="GO" id="GO:0009927">
    <property type="term" value="F:histidine phosphotransfer kinase activity"/>
    <property type="evidence" value="ECO:0007669"/>
    <property type="project" value="TreeGrafter"/>
</dbReference>
<evidence type="ECO:0000259" key="14">
    <source>
        <dbReference type="PROSITE" id="PS50110"/>
    </source>
</evidence>
<reference evidence="15" key="1">
    <citation type="submission" date="2024-06" db="EMBL/GenBank/DDBJ databases">
        <title>Mesorhizobium karijinii sp. nov., a symbiont of the iconic Swainsona formosa from arid Australia.</title>
        <authorList>
            <person name="Hill Y.J."/>
            <person name="Watkin E.L.J."/>
            <person name="O'Hara G.W."/>
            <person name="Terpolilli J."/>
            <person name="Tye M.L."/>
            <person name="Kohlmeier M.G."/>
        </authorList>
    </citation>
    <scope>NUCLEOTIDE SEQUENCE</scope>
    <source>
        <strain evidence="15">WSM2240</strain>
    </source>
</reference>
<dbReference type="GO" id="GO:0022857">
    <property type="term" value="F:transmembrane transporter activity"/>
    <property type="evidence" value="ECO:0007669"/>
    <property type="project" value="InterPro"/>
</dbReference>
<dbReference type="SUPFAM" id="SSF55874">
    <property type="entry name" value="ATPase domain of HSP90 chaperone/DNA topoisomerase II/histidine kinase"/>
    <property type="match status" value="1"/>
</dbReference>
<feature type="domain" description="Response regulatory" evidence="14">
    <location>
        <begin position="1042"/>
        <end position="1157"/>
    </location>
</feature>
<evidence type="ECO:0000256" key="10">
    <source>
        <dbReference type="ARBA" id="ARBA00023136"/>
    </source>
</evidence>
<dbReference type="InterPro" id="IPR004358">
    <property type="entry name" value="Sig_transdc_His_kin-like_C"/>
</dbReference>
<dbReference type="Pfam" id="PF12860">
    <property type="entry name" value="PAS_7"/>
    <property type="match status" value="1"/>
</dbReference>
<accession>A0AAU8CRE7</accession>
<feature type="transmembrane region" description="Helical" evidence="12">
    <location>
        <begin position="383"/>
        <end position="404"/>
    </location>
</feature>
<evidence type="ECO:0000256" key="6">
    <source>
        <dbReference type="ARBA" id="ARBA00022679"/>
    </source>
</evidence>
<proteinExistence type="inferred from homology"/>
<dbReference type="PRINTS" id="PR00344">
    <property type="entry name" value="BCTRLSENSOR"/>
</dbReference>
<dbReference type="InterPro" id="IPR003594">
    <property type="entry name" value="HATPase_dom"/>
</dbReference>
<dbReference type="Gene3D" id="1.10.287.130">
    <property type="match status" value="1"/>
</dbReference>
<dbReference type="AlphaFoldDB" id="A0AAU8CRE7"/>
<keyword evidence="6 15" id="KW-0808">Transferase</keyword>
<evidence type="ECO:0000256" key="7">
    <source>
        <dbReference type="ARBA" id="ARBA00022692"/>
    </source>
</evidence>
<comment type="subcellular location">
    <subcellularLocation>
        <location evidence="2">Membrane</location>
        <topology evidence="2">Multi-pass membrane protein</topology>
    </subcellularLocation>
</comment>
<dbReference type="InterPro" id="IPR035965">
    <property type="entry name" value="PAS-like_dom_sf"/>
</dbReference>
<feature type="transmembrane region" description="Helical" evidence="12">
    <location>
        <begin position="39"/>
        <end position="62"/>
    </location>
</feature>
<feature type="transmembrane region" description="Helical" evidence="12">
    <location>
        <begin position="68"/>
        <end position="86"/>
    </location>
</feature>
<dbReference type="CDD" id="cd10322">
    <property type="entry name" value="SLC5sbd"/>
    <property type="match status" value="1"/>
</dbReference>
<feature type="transmembrane region" description="Helical" evidence="12">
    <location>
        <begin position="163"/>
        <end position="180"/>
    </location>
</feature>
<dbReference type="GO" id="GO:0005886">
    <property type="term" value="C:plasma membrane"/>
    <property type="evidence" value="ECO:0007669"/>
    <property type="project" value="TreeGrafter"/>
</dbReference>
<dbReference type="PANTHER" id="PTHR43047">
    <property type="entry name" value="TWO-COMPONENT HISTIDINE PROTEIN KINASE"/>
    <property type="match status" value="1"/>
</dbReference>
<protein>
    <recommendedName>
        <fullName evidence="4">histidine kinase</fullName>
        <ecNumber evidence="4">2.7.13.3</ecNumber>
    </recommendedName>
</protein>
<dbReference type="InterPro" id="IPR011006">
    <property type="entry name" value="CheY-like_superfamily"/>
</dbReference>
<evidence type="ECO:0000256" key="1">
    <source>
        <dbReference type="ARBA" id="ARBA00000085"/>
    </source>
</evidence>
<feature type="modified residue" description="4-aspartylphosphate" evidence="11">
    <location>
        <position position="1092"/>
    </location>
</feature>
<evidence type="ECO:0000256" key="3">
    <source>
        <dbReference type="ARBA" id="ARBA00006434"/>
    </source>
</evidence>
<dbReference type="Pfam" id="PF00512">
    <property type="entry name" value="HisKA"/>
    <property type="match status" value="1"/>
</dbReference>
<dbReference type="Gene3D" id="1.20.1730.10">
    <property type="entry name" value="Sodium/glucose cotransporter"/>
    <property type="match status" value="1"/>
</dbReference>
<dbReference type="EC" id="2.7.13.3" evidence="4"/>
<evidence type="ECO:0000313" key="15">
    <source>
        <dbReference type="EMBL" id="XCG49427.1"/>
    </source>
</evidence>
<dbReference type="InterPro" id="IPR038377">
    <property type="entry name" value="Na/Glc_symporter_sf"/>
</dbReference>
<feature type="domain" description="Histidine kinase" evidence="13">
    <location>
        <begin position="806"/>
        <end position="1018"/>
    </location>
</feature>